<accession>A0A1B8G9H5</accession>
<feature type="region of interest" description="Disordered" evidence="1">
    <location>
        <begin position="505"/>
        <end position="526"/>
    </location>
</feature>
<feature type="region of interest" description="Disordered" evidence="1">
    <location>
        <begin position="624"/>
        <end position="731"/>
    </location>
</feature>
<reference evidence="3" key="2">
    <citation type="journal article" date="2018" name="Nat. Commun.">
        <title>Extreme sensitivity to ultraviolet light in the fungal pathogen causing white-nose syndrome of bats.</title>
        <authorList>
            <person name="Palmer J.M."/>
            <person name="Drees K.P."/>
            <person name="Foster J.T."/>
            <person name="Lindner D.L."/>
        </authorList>
    </citation>
    <scope>NUCLEOTIDE SEQUENCE [LARGE SCALE GENOMIC DNA]</scope>
    <source>
        <strain evidence="3">UAMH 10579</strain>
    </source>
</reference>
<feature type="region of interest" description="Disordered" evidence="1">
    <location>
        <begin position="990"/>
        <end position="1082"/>
    </location>
</feature>
<gene>
    <name evidence="2" type="ORF">VE01_09579</name>
</gene>
<name>A0A1B8G9H5_9PEZI</name>
<feature type="compositionally biased region" description="Basic and acidic residues" evidence="1">
    <location>
        <begin position="707"/>
        <end position="726"/>
    </location>
</feature>
<feature type="compositionally biased region" description="Polar residues" evidence="1">
    <location>
        <begin position="990"/>
        <end position="1021"/>
    </location>
</feature>
<feature type="region of interest" description="Disordered" evidence="1">
    <location>
        <begin position="236"/>
        <end position="260"/>
    </location>
</feature>
<dbReference type="AlphaFoldDB" id="A0A1B8G9H5"/>
<feature type="compositionally biased region" description="Polar residues" evidence="1">
    <location>
        <begin position="676"/>
        <end position="687"/>
    </location>
</feature>
<feature type="compositionally biased region" description="Basic and acidic residues" evidence="1">
    <location>
        <begin position="241"/>
        <end position="250"/>
    </location>
</feature>
<sequence length="1109" mass="118544">MDPHNPAPPQSPVGGHEIDSSSTASPPTSTIITTPLTVPASIPTPAAGVPSGISPPSPPTTPIATMSDLSGPPWPRPPTPRPPLPLPDRVCGLDGANTPPGTPIAGPSFPQPPFSSYPVASSQSGPLTLQPVDDRGSPIPVPDIFEPPKEDSGTRPVLRLRPETGVGEPHGNVESHGVMRSLDEIVNSSGFEIGDLADEDFYADADIGSGSEASSLSSLWASRAYLDHRSGYLGESVRAGPPDHEHHLNNDDNGAGEGNKKGKRKACDCAYCDPDSDPHHDGYFSDSGTATGDEGPRRAGPFVPSFHDSQTAPVKRGSFVFRNSYEGENRDMHERGGDGEDEVIVSVGCELEFPLAPERSEGQRISDEVARFAPPGPGREIHRLPASVPVCIRKPPARAVSYRGRRRYRTGSPEFIPDPSIIQLLTPQGTVGAQFNNVADVQVTAEIGLLGGGYGMREIRSNGGCDEVIRGWGGVKGSVIEFKGGDKWELNLKGKEAELNKEAKMGRDSPSGFYDGDDEGTIGAASDPEGAVAQLNAQPANQDFVLGPGETRPYILDVIHDDPNKPLSRYANVGDYSINLRGSEKGDGFTVRLRDRRGSLVIMWKRVARVEIVHVGGVVIEINAGDGESSEDDGAKMAGRGVDLRGGGDKGNGNGYSQGEKGLENIGADKGKGRATTDSSTVGSLPSNDEIEAEVPQKTRQGKGKGKAVEDGDVTPRNHYHSDSESHGSIPLFFETPADYVQTLGPPHRIENPEPDYVLGSCPCLDRPITDADTNAGPPQCTCIRPASPETPVPEPWTGGYFSPRYQEFLRSGPPNEPYSHSCTAYEDSHGEWVSEVRGNLEENIANHASSSKGPEDAVPPNRASSVPKPLGSPSGDAPKKQRDDDDRRQVKSQGGPGPVSGLEGQPEGDTPVGSRNGSHVYSSQRENVANEGTNFTNEIPQWEIPQEDSRKPILIGVPMSFIHFKDLFTSLPSIPFTLHPHPFTFQDSLPSPRFNSSHPTNSQASITNTLHQHPTPNSRITAPLSRTPKTYTPTTIPRGSTNLPPSRLKSQKATISIPTADLQDSASPHHLTKVPGNSNPAATTNMRLLLPRKTQHASRKRQVRSQLL</sequence>
<evidence type="ECO:0000256" key="1">
    <source>
        <dbReference type="SAM" id="MobiDB-lite"/>
    </source>
</evidence>
<dbReference type="EMBL" id="KV460267">
    <property type="protein sequence ID" value="OBT92476.1"/>
    <property type="molecule type" value="Genomic_DNA"/>
</dbReference>
<protein>
    <submittedName>
        <fullName evidence="2">Uncharacterized protein</fullName>
    </submittedName>
</protein>
<feature type="compositionally biased region" description="Basic and acidic residues" evidence="1">
    <location>
        <begin position="878"/>
        <end position="890"/>
    </location>
</feature>
<dbReference type="GeneID" id="28842965"/>
<feature type="compositionally biased region" description="Basic and acidic residues" evidence="1">
    <location>
        <begin position="661"/>
        <end position="672"/>
    </location>
</feature>
<dbReference type="Proteomes" id="UP000091956">
    <property type="component" value="Unassembled WGS sequence"/>
</dbReference>
<feature type="compositionally biased region" description="Pro residues" evidence="1">
    <location>
        <begin position="1"/>
        <end position="11"/>
    </location>
</feature>
<dbReference type="OrthoDB" id="3439803at2759"/>
<feature type="region of interest" description="Disordered" evidence="1">
    <location>
        <begin position="1"/>
        <end position="175"/>
    </location>
</feature>
<organism evidence="2 3">
    <name type="scientific">Pseudogymnoascus verrucosus</name>
    <dbReference type="NCBI Taxonomy" id="342668"/>
    <lineage>
        <taxon>Eukaryota</taxon>
        <taxon>Fungi</taxon>
        <taxon>Dikarya</taxon>
        <taxon>Ascomycota</taxon>
        <taxon>Pezizomycotina</taxon>
        <taxon>Leotiomycetes</taxon>
        <taxon>Thelebolales</taxon>
        <taxon>Thelebolaceae</taxon>
        <taxon>Pseudogymnoascus</taxon>
    </lineage>
</organism>
<proteinExistence type="predicted"/>
<feature type="compositionally biased region" description="Pro residues" evidence="1">
    <location>
        <begin position="72"/>
        <end position="86"/>
    </location>
</feature>
<reference evidence="2 3" key="1">
    <citation type="submission" date="2016-03" db="EMBL/GenBank/DDBJ databases">
        <title>Comparative genomics of Pseudogymnoascus destructans, the fungus causing white-nose syndrome of bats.</title>
        <authorList>
            <person name="Palmer J.M."/>
            <person name="Drees K.P."/>
            <person name="Foster J.T."/>
            <person name="Lindner D.L."/>
        </authorList>
    </citation>
    <scope>NUCLEOTIDE SEQUENCE [LARGE SCALE GENOMIC DNA]</scope>
    <source>
        <strain evidence="2 3">UAMH 10579</strain>
    </source>
</reference>
<dbReference type="RefSeq" id="XP_018126209.1">
    <property type="nucleotide sequence ID" value="XM_018278992.2"/>
</dbReference>
<feature type="compositionally biased region" description="Polar residues" evidence="1">
    <location>
        <begin position="1028"/>
        <end position="1045"/>
    </location>
</feature>
<feature type="compositionally biased region" description="Polar residues" evidence="1">
    <location>
        <begin position="1052"/>
        <end position="1067"/>
    </location>
</feature>
<feature type="region of interest" description="Disordered" evidence="1">
    <location>
        <begin position="847"/>
        <end position="925"/>
    </location>
</feature>
<feature type="compositionally biased region" description="Polar residues" evidence="1">
    <location>
        <begin position="914"/>
        <end position="925"/>
    </location>
</feature>
<keyword evidence="3" id="KW-1185">Reference proteome</keyword>
<evidence type="ECO:0000313" key="2">
    <source>
        <dbReference type="EMBL" id="OBT92476.1"/>
    </source>
</evidence>
<feature type="compositionally biased region" description="Low complexity" evidence="1">
    <location>
        <begin position="20"/>
        <end position="35"/>
    </location>
</feature>
<dbReference type="STRING" id="342668.A0A1B8G9H5"/>
<evidence type="ECO:0000313" key="3">
    <source>
        <dbReference type="Proteomes" id="UP000091956"/>
    </source>
</evidence>